<evidence type="ECO:0000313" key="2">
    <source>
        <dbReference type="EMBL" id="KAH0940990.1"/>
    </source>
</evidence>
<evidence type="ECO:0000256" key="1">
    <source>
        <dbReference type="SAM" id="MobiDB-lite"/>
    </source>
</evidence>
<feature type="region of interest" description="Disordered" evidence="1">
    <location>
        <begin position="49"/>
        <end position="83"/>
    </location>
</feature>
<evidence type="ECO:0000313" key="3">
    <source>
        <dbReference type="Proteomes" id="UP000824890"/>
    </source>
</evidence>
<comment type="caution">
    <text evidence="2">The sequence shown here is derived from an EMBL/GenBank/DDBJ whole genome shotgun (WGS) entry which is preliminary data.</text>
</comment>
<dbReference type="Proteomes" id="UP000824890">
    <property type="component" value="Unassembled WGS sequence"/>
</dbReference>
<name>A0ABQ8EK06_BRANA</name>
<organism evidence="2 3">
    <name type="scientific">Brassica napus</name>
    <name type="common">Rape</name>
    <dbReference type="NCBI Taxonomy" id="3708"/>
    <lineage>
        <taxon>Eukaryota</taxon>
        <taxon>Viridiplantae</taxon>
        <taxon>Streptophyta</taxon>
        <taxon>Embryophyta</taxon>
        <taxon>Tracheophyta</taxon>
        <taxon>Spermatophyta</taxon>
        <taxon>Magnoliopsida</taxon>
        <taxon>eudicotyledons</taxon>
        <taxon>Gunneridae</taxon>
        <taxon>Pentapetalae</taxon>
        <taxon>rosids</taxon>
        <taxon>malvids</taxon>
        <taxon>Brassicales</taxon>
        <taxon>Brassicaceae</taxon>
        <taxon>Brassiceae</taxon>
        <taxon>Brassica</taxon>
    </lineage>
</organism>
<protein>
    <submittedName>
        <fullName evidence="2">Uncharacterized protein</fullName>
    </submittedName>
</protein>
<gene>
    <name evidence="2" type="ORF">HID58_000627</name>
</gene>
<dbReference type="EMBL" id="JAGKQM010000001">
    <property type="protein sequence ID" value="KAH0940990.1"/>
    <property type="molecule type" value="Genomic_DNA"/>
</dbReference>
<proteinExistence type="predicted"/>
<accession>A0ABQ8EK06</accession>
<reference evidence="2 3" key="1">
    <citation type="submission" date="2021-05" db="EMBL/GenBank/DDBJ databases">
        <title>Genome Assembly of Synthetic Allotetraploid Brassica napus Reveals Homoeologous Exchanges between Subgenomes.</title>
        <authorList>
            <person name="Davis J.T."/>
        </authorList>
    </citation>
    <scope>NUCLEOTIDE SEQUENCE [LARGE SCALE GENOMIC DNA]</scope>
    <source>
        <strain evidence="3">cv. Da-Ae</strain>
        <tissue evidence="2">Seedling</tissue>
    </source>
</reference>
<keyword evidence="3" id="KW-1185">Reference proteome</keyword>
<sequence>MTAMLISNCFLQLQLLGQKVHKLLLHFLLELRIIASTICSQHKLENERAISRRETGGGQSQTQGGQTELLRVDDPTKPLLNLQ</sequence>